<dbReference type="Proteomes" id="UP000298588">
    <property type="component" value="Chromosome"/>
</dbReference>
<keyword evidence="2" id="KW-1185">Reference proteome</keyword>
<protein>
    <submittedName>
        <fullName evidence="1">Uncharacterized protein</fullName>
    </submittedName>
</protein>
<dbReference type="AlphaFoldDB" id="A0A4D7QNJ8"/>
<dbReference type="OrthoDB" id="7289919at2"/>
<dbReference type="KEGG" id="paqt:E8L99_14370"/>
<dbReference type="RefSeq" id="WP_137100185.1">
    <property type="nucleotide sequence ID" value="NZ_CP039865.1"/>
</dbReference>
<dbReference type="EMBL" id="CP039865">
    <property type="protein sequence ID" value="QCK86854.1"/>
    <property type="molecule type" value="Genomic_DNA"/>
</dbReference>
<proteinExistence type="predicted"/>
<evidence type="ECO:0000313" key="1">
    <source>
        <dbReference type="EMBL" id="QCK86854.1"/>
    </source>
</evidence>
<name>A0A4D7QNJ8_9HYPH</name>
<accession>A0A4D7QNJ8</accession>
<sequence length="84" mass="9077">MRRFTTIIGSGIALAGLIASTSGALAYGVYCANNRIEIDSRSFDQMRIARGSGICAFGQFNYLSDAQNFARRNNMQPGATCSCR</sequence>
<reference evidence="1 2" key="1">
    <citation type="submission" date="2019-04" db="EMBL/GenBank/DDBJ databases">
        <title>Phreatobacter aquaticus sp. nov.</title>
        <authorList>
            <person name="Choi A."/>
            <person name="Baek K."/>
        </authorList>
    </citation>
    <scope>NUCLEOTIDE SEQUENCE [LARGE SCALE GENOMIC DNA]</scope>
    <source>
        <strain evidence="1 2">NMCR1094</strain>
    </source>
</reference>
<organism evidence="1 2">
    <name type="scientific">Phreatobacter aquaticus</name>
    <dbReference type="NCBI Taxonomy" id="2570229"/>
    <lineage>
        <taxon>Bacteria</taxon>
        <taxon>Pseudomonadati</taxon>
        <taxon>Pseudomonadota</taxon>
        <taxon>Alphaproteobacteria</taxon>
        <taxon>Hyphomicrobiales</taxon>
        <taxon>Phreatobacteraceae</taxon>
        <taxon>Phreatobacter</taxon>
    </lineage>
</organism>
<gene>
    <name evidence="1" type="ORF">E8L99_14370</name>
</gene>
<evidence type="ECO:0000313" key="2">
    <source>
        <dbReference type="Proteomes" id="UP000298588"/>
    </source>
</evidence>